<protein>
    <recommendedName>
        <fullName evidence="4">Activin types I and II receptor domain-containing protein</fullName>
    </recommendedName>
</protein>
<keyword evidence="3" id="KW-1185">Reference proteome</keyword>
<dbReference type="AlphaFoldDB" id="A0A4U5M987"/>
<sequence>MFWPVVLSALLLGVSSKSPLKDHHGCPPVNANYCTYFSNVQNTLFAGQLNALGSDIRDVEPQEKICPCHDTPCYNITVGTHLTFGGCNGRSPFGLPALNVSMVEFCNPEVVSNGNSCKNVNLNPIGEVKICCCVHGSKCNYHEPKPIDSLSEKWS</sequence>
<feature type="signal peptide" evidence="1">
    <location>
        <begin position="1"/>
        <end position="16"/>
    </location>
</feature>
<accession>A0A4U5M987</accession>
<dbReference type="Proteomes" id="UP000298663">
    <property type="component" value="Unassembled WGS sequence"/>
</dbReference>
<evidence type="ECO:0000313" key="2">
    <source>
        <dbReference type="EMBL" id="TKR65559.1"/>
    </source>
</evidence>
<evidence type="ECO:0000256" key="1">
    <source>
        <dbReference type="SAM" id="SignalP"/>
    </source>
</evidence>
<dbReference type="EMBL" id="AZBU02000009">
    <property type="protein sequence ID" value="TKR65559.1"/>
    <property type="molecule type" value="Genomic_DNA"/>
</dbReference>
<name>A0A4U5M987_STECR</name>
<organism evidence="2 3">
    <name type="scientific">Steinernema carpocapsae</name>
    <name type="common">Entomopathogenic nematode</name>
    <dbReference type="NCBI Taxonomy" id="34508"/>
    <lineage>
        <taxon>Eukaryota</taxon>
        <taxon>Metazoa</taxon>
        <taxon>Ecdysozoa</taxon>
        <taxon>Nematoda</taxon>
        <taxon>Chromadorea</taxon>
        <taxon>Rhabditida</taxon>
        <taxon>Tylenchina</taxon>
        <taxon>Panagrolaimomorpha</taxon>
        <taxon>Strongyloidoidea</taxon>
        <taxon>Steinernematidae</taxon>
        <taxon>Steinernema</taxon>
    </lineage>
</organism>
<proteinExistence type="predicted"/>
<gene>
    <name evidence="2" type="ORF">L596_025948</name>
</gene>
<evidence type="ECO:0008006" key="4">
    <source>
        <dbReference type="Google" id="ProtNLM"/>
    </source>
</evidence>
<evidence type="ECO:0000313" key="3">
    <source>
        <dbReference type="Proteomes" id="UP000298663"/>
    </source>
</evidence>
<reference evidence="2 3" key="2">
    <citation type="journal article" date="2019" name="G3 (Bethesda)">
        <title>Hybrid Assembly of the Genome of the Entomopathogenic Nematode Steinernema carpocapsae Identifies the X-Chromosome.</title>
        <authorList>
            <person name="Serra L."/>
            <person name="Macchietto M."/>
            <person name="Macias-Munoz A."/>
            <person name="McGill C.J."/>
            <person name="Rodriguez I.M."/>
            <person name="Rodriguez B."/>
            <person name="Murad R."/>
            <person name="Mortazavi A."/>
        </authorList>
    </citation>
    <scope>NUCLEOTIDE SEQUENCE [LARGE SCALE GENOMIC DNA]</scope>
    <source>
        <strain evidence="2 3">ALL</strain>
    </source>
</reference>
<reference evidence="2 3" key="1">
    <citation type="journal article" date="2015" name="Genome Biol.">
        <title>Comparative genomics of Steinernema reveals deeply conserved gene regulatory networks.</title>
        <authorList>
            <person name="Dillman A.R."/>
            <person name="Macchietto M."/>
            <person name="Porter C.F."/>
            <person name="Rogers A."/>
            <person name="Williams B."/>
            <person name="Antoshechkin I."/>
            <person name="Lee M.M."/>
            <person name="Goodwin Z."/>
            <person name="Lu X."/>
            <person name="Lewis E.E."/>
            <person name="Goodrich-Blair H."/>
            <person name="Stock S.P."/>
            <person name="Adams B.J."/>
            <person name="Sternberg P.W."/>
            <person name="Mortazavi A."/>
        </authorList>
    </citation>
    <scope>NUCLEOTIDE SEQUENCE [LARGE SCALE GENOMIC DNA]</scope>
    <source>
        <strain evidence="2 3">ALL</strain>
    </source>
</reference>
<comment type="caution">
    <text evidence="2">The sequence shown here is derived from an EMBL/GenBank/DDBJ whole genome shotgun (WGS) entry which is preliminary data.</text>
</comment>
<keyword evidence="1" id="KW-0732">Signal</keyword>
<feature type="chain" id="PRO_5020666173" description="Activin types I and II receptor domain-containing protein" evidence="1">
    <location>
        <begin position="17"/>
        <end position="155"/>
    </location>
</feature>